<evidence type="ECO:0008006" key="3">
    <source>
        <dbReference type="Google" id="ProtNLM"/>
    </source>
</evidence>
<protein>
    <recommendedName>
        <fullName evidence="3">Sugar ABC transporter ATPase</fullName>
    </recommendedName>
</protein>
<evidence type="ECO:0000313" key="1">
    <source>
        <dbReference type="EMBL" id="GGB14946.1"/>
    </source>
</evidence>
<evidence type="ECO:0000313" key="2">
    <source>
        <dbReference type="Proteomes" id="UP000651977"/>
    </source>
</evidence>
<name>A0ABQ1I521_9ALTE</name>
<accession>A0ABQ1I521</accession>
<dbReference type="InterPro" id="IPR007487">
    <property type="entry name" value="ABC_transpt-TYRBP-like"/>
</dbReference>
<proteinExistence type="predicted"/>
<dbReference type="RefSeq" id="WP_229711231.1">
    <property type="nucleotide sequence ID" value="NZ_BMDY01000020.1"/>
</dbReference>
<dbReference type="Proteomes" id="UP000651977">
    <property type="component" value="Unassembled WGS sequence"/>
</dbReference>
<organism evidence="1 2">
    <name type="scientific">Agarivorans gilvus</name>
    <dbReference type="NCBI Taxonomy" id="680279"/>
    <lineage>
        <taxon>Bacteria</taxon>
        <taxon>Pseudomonadati</taxon>
        <taxon>Pseudomonadota</taxon>
        <taxon>Gammaproteobacteria</taxon>
        <taxon>Alteromonadales</taxon>
        <taxon>Alteromonadaceae</taxon>
        <taxon>Agarivorans</taxon>
    </lineage>
</organism>
<comment type="caution">
    <text evidence="1">The sequence shown here is derived from an EMBL/GenBank/DDBJ whole genome shotgun (WGS) entry which is preliminary data.</text>
</comment>
<keyword evidence="2" id="KW-1185">Reference proteome</keyword>
<gene>
    <name evidence="1" type="ORF">GCM10007414_30490</name>
</gene>
<sequence length="313" mass="35694">MLAVAQAKILVIESYHQSFAWDQSYIQGIEEVLNEHYQLSYFEMDTKRLPPAEHANRAELAWQHYLSIQPDLVILGDDNALKYLGRRFAETTVPVVYLGVNNNPRHYHVHQRFNITGVLERPLIKRSITIIQQISQLQLKRILVLSDNSTTSQYILSDVFNHRTQQLISGVEVELRLINDWRTWQQTVLNAKAEGFDAIAFILYQSLTDEAQRNVDSEQVISWSVSHTPLAPYGFWDFAVGPNKTIGGLVMVGYEQGKIAAEMAHTILSTGAVPRTLGPITAEKGRYLFSRSQLKHYNISLPENIQNKADFVE</sequence>
<dbReference type="PANTHER" id="PTHR35271:SF1">
    <property type="entry name" value="ABC TRANSPORTER, SUBSTRATE-BINDING LIPOPROTEIN"/>
    <property type="match status" value="1"/>
</dbReference>
<dbReference type="PANTHER" id="PTHR35271">
    <property type="entry name" value="ABC TRANSPORTER, SUBSTRATE-BINDING LIPOPROTEIN-RELATED"/>
    <property type="match status" value="1"/>
</dbReference>
<reference evidence="2" key="1">
    <citation type="journal article" date="2019" name="Int. J. Syst. Evol. Microbiol.">
        <title>The Global Catalogue of Microorganisms (GCM) 10K type strain sequencing project: providing services to taxonomists for standard genome sequencing and annotation.</title>
        <authorList>
            <consortium name="The Broad Institute Genomics Platform"/>
            <consortium name="The Broad Institute Genome Sequencing Center for Infectious Disease"/>
            <person name="Wu L."/>
            <person name="Ma J."/>
        </authorList>
    </citation>
    <scope>NUCLEOTIDE SEQUENCE [LARGE SCALE GENOMIC DNA]</scope>
    <source>
        <strain evidence="2">CGMCC 1.10131</strain>
    </source>
</reference>
<dbReference type="Gene3D" id="3.40.50.2300">
    <property type="match status" value="2"/>
</dbReference>
<dbReference type="EMBL" id="BMDY01000020">
    <property type="protein sequence ID" value="GGB14946.1"/>
    <property type="molecule type" value="Genomic_DNA"/>
</dbReference>